<dbReference type="Pfam" id="PF13412">
    <property type="entry name" value="HTH_24"/>
    <property type="match status" value="1"/>
</dbReference>
<organism evidence="2 3">
    <name type="scientific">Nocardioides albus</name>
    <dbReference type="NCBI Taxonomy" id="1841"/>
    <lineage>
        <taxon>Bacteria</taxon>
        <taxon>Bacillati</taxon>
        <taxon>Actinomycetota</taxon>
        <taxon>Actinomycetes</taxon>
        <taxon>Propionibacteriales</taxon>
        <taxon>Nocardioidaceae</taxon>
        <taxon>Nocardioides</taxon>
    </lineage>
</organism>
<dbReference type="InterPro" id="IPR036390">
    <property type="entry name" value="WH_DNA-bd_sf"/>
</dbReference>
<dbReference type="CDD" id="cd00090">
    <property type="entry name" value="HTH_ARSR"/>
    <property type="match status" value="1"/>
</dbReference>
<dbReference type="InterPro" id="IPR011991">
    <property type="entry name" value="ArsR-like_HTH"/>
</dbReference>
<dbReference type="SUPFAM" id="SSF46785">
    <property type="entry name" value="Winged helix' DNA-binding domain"/>
    <property type="match status" value="1"/>
</dbReference>
<dbReference type="EMBL" id="JACHXG010000002">
    <property type="protein sequence ID" value="MBB3087931.1"/>
    <property type="molecule type" value="Genomic_DNA"/>
</dbReference>
<dbReference type="InterPro" id="IPR036388">
    <property type="entry name" value="WH-like_DNA-bd_sf"/>
</dbReference>
<dbReference type="Pfam" id="PF00480">
    <property type="entry name" value="ROK"/>
    <property type="match status" value="1"/>
</dbReference>
<dbReference type="SUPFAM" id="SSF53067">
    <property type="entry name" value="Actin-like ATPase domain"/>
    <property type="match status" value="1"/>
</dbReference>
<dbReference type="PROSITE" id="PS00519">
    <property type="entry name" value="HTH_ASNC_1"/>
    <property type="match status" value="1"/>
</dbReference>
<name>A0A7W5A1I4_9ACTN</name>
<accession>A0A7W5A1I4</accession>
<dbReference type="Proteomes" id="UP000577707">
    <property type="component" value="Unassembled WGS sequence"/>
</dbReference>
<evidence type="ECO:0000256" key="1">
    <source>
        <dbReference type="ARBA" id="ARBA00006479"/>
    </source>
</evidence>
<evidence type="ECO:0000313" key="2">
    <source>
        <dbReference type="EMBL" id="MBB3087931.1"/>
    </source>
</evidence>
<keyword evidence="2" id="KW-0418">Kinase</keyword>
<dbReference type="Gene3D" id="3.30.420.40">
    <property type="match status" value="2"/>
</dbReference>
<dbReference type="PANTHER" id="PTHR18964:SF173">
    <property type="entry name" value="GLUCOKINASE"/>
    <property type="match status" value="1"/>
</dbReference>
<gene>
    <name evidence="2" type="ORF">FHS12_000864</name>
</gene>
<dbReference type="InterPro" id="IPR000600">
    <property type="entry name" value="ROK"/>
</dbReference>
<dbReference type="Gene3D" id="1.10.10.10">
    <property type="entry name" value="Winged helix-like DNA-binding domain superfamily/Winged helix DNA-binding domain"/>
    <property type="match status" value="1"/>
</dbReference>
<dbReference type="GO" id="GO:0016301">
    <property type="term" value="F:kinase activity"/>
    <property type="evidence" value="ECO:0007669"/>
    <property type="project" value="UniProtKB-KW"/>
</dbReference>
<protein>
    <submittedName>
        <fullName evidence="2">Putative NBD/HSP70 family sugar kinase</fullName>
    </submittedName>
</protein>
<dbReference type="PANTHER" id="PTHR18964">
    <property type="entry name" value="ROK (REPRESSOR, ORF, KINASE) FAMILY"/>
    <property type="match status" value="1"/>
</dbReference>
<proteinExistence type="inferred from homology"/>
<sequence length="382" mass="39530">MGIGPGDILELVREDRATTRGEIAELTGLSRVTVAHRVDALLAAGLVEGVGSGSATGGRRPTRLAFNADAGRVAVAAIDTAHAEVAITDLWGVIQRRTLIDVDVAAGPVATLDRVAAALADVIDDENRGRPLGIGLSLPSPIDPATGRPSEPPILPGWDDFDIGAHLTGRRWGDAPVIVRNDADAMGYGEYLAVPDHPRSLFLLKASTGIGSGIIIEGHIYQGNDGAAGDIGHVRVPEAEGALCQCGATGCLAAIASGRAVARQLRELGRDAPSGRAVKQLLDQGDPDAVQVTRQAGRVIGRVLATVVTLVNPSVLVFGGDLASASLLSGVQESLYPAVLPRATRRLEIRLAELGDDSSLRGMAGQVVQQELSAEAVNTRLA</sequence>
<keyword evidence="2" id="KW-0808">Transferase</keyword>
<keyword evidence="3" id="KW-1185">Reference proteome</keyword>
<dbReference type="InterPro" id="IPR043129">
    <property type="entry name" value="ATPase_NBD"/>
</dbReference>
<comment type="caution">
    <text evidence="2">The sequence shown here is derived from an EMBL/GenBank/DDBJ whole genome shotgun (WGS) entry which is preliminary data.</text>
</comment>
<dbReference type="AlphaFoldDB" id="A0A7W5A1I4"/>
<dbReference type="InterPro" id="IPR019885">
    <property type="entry name" value="Tscrpt_reg_HTH_AsnC-type_CS"/>
</dbReference>
<comment type="similarity">
    <text evidence="1">Belongs to the ROK (NagC/XylR) family.</text>
</comment>
<reference evidence="2 3" key="1">
    <citation type="submission" date="2020-08" db="EMBL/GenBank/DDBJ databases">
        <title>Genomic Encyclopedia of Type Strains, Phase III (KMG-III): the genomes of soil and plant-associated and newly described type strains.</title>
        <authorList>
            <person name="Whitman W."/>
        </authorList>
    </citation>
    <scope>NUCLEOTIDE SEQUENCE [LARGE SCALE GENOMIC DNA]</scope>
    <source>
        <strain evidence="2 3">CECT 3302</strain>
    </source>
</reference>
<dbReference type="RefSeq" id="WP_183542592.1">
    <property type="nucleotide sequence ID" value="NZ_BMQT01000004.1"/>
</dbReference>
<evidence type="ECO:0000313" key="3">
    <source>
        <dbReference type="Proteomes" id="UP000577707"/>
    </source>
</evidence>